<keyword evidence="9" id="KW-0547">Nucleotide-binding</keyword>
<evidence type="ECO:0000256" key="11">
    <source>
        <dbReference type="ARBA" id="ARBA00022840"/>
    </source>
</evidence>
<keyword evidence="27" id="KW-1185">Reference proteome</keyword>
<keyword evidence="7" id="KW-0812">Transmembrane</keyword>
<dbReference type="PROSITE" id="PS50109">
    <property type="entry name" value="HIS_KIN"/>
    <property type="match status" value="1"/>
</dbReference>
<feature type="modified residue" description="Phosphohistidine" evidence="20">
    <location>
        <position position="617"/>
    </location>
</feature>
<keyword evidence="12" id="KW-1133">Transmembrane helix</keyword>
<comment type="catalytic activity">
    <reaction evidence="1">
        <text>ATP + protein L-histidine = ADP + protein N-phospho-L-histidine.</text>
        <dbReference type="EC" id="2.7.13.3"/>
    </reaction>
</comment>
<evidence type="ECO:0000256" key="15">
    <source>
        <dbReference type="ARBA" id="ARBA00023136"/>
    </source>
</evidence>
<name>A0A3E1R6J1_9BURK</name>
<sequence>MTLAIALAEAHILAVDDNPNNLKLLRTILSEKGVHLRLATSGEMALQSARLSPPELILLDINMPGMDGFETCLQLKADPQTQDIPVIFLSSLSDGADIVRAYACGGVDFVSKPFQSEVLLARVGTQIKLSRIYQDLQKENQERRQAEAAAEEANRMKSEFLANMSHEIRTPMNAIIGLTHLALRTGLDARQRGYLDKIQSSSKHLLGLLNDILDFSKVEAGRLNVESIAFDLGQVMRDVVNVTSDRADAKHLVLGCTMAPDVPLTLRGDPLRLAQILINYVNNAIKFTAKGHIQLRVSVLERHAQEALLRFEVQDTGIGLNNGQIERLFRSFSQADASTTRMYGGTGLGLAISKGLAELMGGQVGVDSVEGAGSTFWMTARLGLALPGEIASHAGHAGGAGREQLHNRHGARLLLVEDNELNQIVATELLRDAGFVVDVAEHGAAALERLRAAHANAVQPPYALILMDMQMPVMDGLEATAHIQRHPLWRSIPVVAMTANTMEGDSERCLAAGMVDFVGKPIDPEHLWATLARWIAPQAVRATEGAAAANPADASAVAPPVGIDGLQVDAAMRRMQHKADLYRKLLQSFVKAQADAPALVRAAWAQGNPRLAERTAHTLRGVAGNVGAETVAARSEQLEMAIRLGLDSAAIEKEIQATEAALAPLVAALQTYLEATEPAVSAALGQVAQDRPVPWDKLRALLQKDDAAATDCFQESEAAFMRALGPQFDALQQAMQAFDFEGALALLEGRGAAS</sequence>
<evidence type="ECO:0000313" key="27">
    <source>
        <dbReference type="Proteomes" id="UP000260665"/>
    </source>
</evidence>
<dbReference type="Gene3D" id="3.40.50.2300">
    <property type="match status" value="2"/>
</dbReference>
<dbReference type="SUPFAM" id="SSF55874">
    <property type="entry name" value="ATPase domain of HSP90 chaperone/DNA topoisomerase II/histidine kinase"/>
    <property type="match status" value="1"/>
</dbReference>
<dbReference type="SMART" id="SM00387">
    <property type="entry name" value="HATPase_c"/>
    <property type="match status" value="1"/>
</dbReference>
<dbReference type="SUPFAM" id="SSF52172">
    <property type="entry name" value="CheY-like"/>
    <property type="match status" value="2"/>
</dbReference>
<dbReference type="Gene3D" id="1.10.287.130">
    <property type="match status" value="1"/>
</dbReference>
<dbReference type="InterPro" id="IPR011006">
    <property type="entry name" value="CheY-like_superfamily"/>
</dbReference>
<reference evidence="26 27" key="1">
    <citation type="submission" date="2018-05" db="EMBL/GenBank/DDBJ databases">
        <title>Rhodoferax soyangensis sp.nov., isolated from an oligotrophic freshwater lake.</title>
        <authorList>
            <person name="Park M."/>
        </authorList>
    </citation>
    <scope>NUCLEOTIDE SEQUENCE [LARGE SCALE GENOMIC DNA]</scope>
    <source>
        <strain evidence="26 27">IMCC26218</strain>
    </source>
</reference>
<dbReference type="CDD" id="cd17546">
    <property type="entry name" value="REC_hyHK_CKI1_RcsC-like"/>
    <property type="match status" value="1"/>
</dbReference>
<evidence type="ECO:0000256" key="20">
    <source>
        <dbReference type="PROSITE-ProRule" id="PRU00110"/>
    </source>
</evidence>
<dbReference type="Gene3D" id="1.20.120.160">
    <property type="entry name" value="HPT domain"/>
    <property type="match status" value="1"/>
</dbReference>
<protein>
    <recommendedName>
        <fullName evidence="18">Sensory/regulatory protein RpfC</fullName>
        <ecNumber evidence="3">2.7.13.3</ecNumber>
    </recommendedName>
    <alternativeName>
        <fullName evidence="19">Virulence sensor protein BvgS</fullName>
    </alternativeName>
</protein>
<keyword evidence="13" id="KW-0902">Two-component regulatory system</keyword>
<feature type="domain" description="Histidine kinase" evidence="23">
    <location>
        <begin position="163"/>
        <end position="384"/>
    </location>
</feature>
<comment type="subcellular location">
    <subcellularLocation>
        <location evidence="2">Cell membrane</location>
        <topology evidence="2">Multi-pass membrane protein</topology>
    </subcellularLocation>
</comment>
<evidence type="ECO:0000256" key="12">
    <source>
        <dbReference type="ARBA" id="ARBA00022989"/>
    </source>
</evidence>
<evidence type="ECO:0000256" key="10">
    <source>
        <dbReference type="ARBA" id="ARBA00022777"/>
    </source>
</evidence>
<feature type="modified residue" description="4-aspartylphosphate" evidence="21">
    <location>
        <position position="60"/>
    </location>
</feature>
<dbReference type="Pfam" id="PF01627">
    <property type="entry name" value="Hpt"/>
    <property type="match status" value="1"/>
</dbReference>
<gene>
    <name evidence="26" type="ORF">DIC66_21480</name>
</gene>
<keyword evidence="8" id="KW-0732">Signal</keyword>
<evidence type="ECO:0000256" key="3">
    <source>
        <dbReference type="ARBA" id="ARBA00012438"/>
    </source>
</evidence>
<dbReference type="FunFam" id="1.10.287.130:FF:000002">
    <property type="entry name" value="Two-component osmosensing histidine kinase"/>
    <property type="match status" value="1"/>
</dbReference>
<dbReference type="SMART" id="SM00388">
    <property type="entry name" value="HisKA"/>
    <property type="match status" value="1"/>
</dbReference>
<dbReference type="CDD" id="cd19920">
    <property type="entry name" value="REC_PA4781-like"/>
    <property type="match status" value="1"/>
</dbReference>
<keyword evidence="6" id="KW-0808">Transferase</keyword>
<dbReference type="InterPro" id="IPR005467">
    <property type="entry name" value="His_kinase_dom"/>
</dbReference>
<evidence type="ECO:0000256" key="6">
    <source>
        <dbReference type="ARBA" id="ARBA00022679"/>
    </source>
</evidence>
<dbReference type="Pfam" id="PF00072">
    <property type="entry name" value="Response_reg"/>
    <property type="match status" value="2"/>
</dbReference>
<comment type="caution">
    <text evidence="26">The sequence shown here is derived from an EMBL/GenBank/DDBJ whole genome shotgun (WGS) entry which is preliminary data.</text>
</comment>
<dbReference type="SUPFAM" id="SSF47384">
    <property type="entry name" value="Homodimeric domain of signal transducing histidine kinase"/>
    <property type="match status" value="1"/>
</dbReference>
<dbReference type="Gene3D" id="3.30.565.10">
    <property type="entry name" value="Histidine kinase-like ATPase, C-terminal domain"/>
    <property type="match status" value="1"/>
</dbReference>
<keyword evidence="11" id="KW-0067">ATP-binding</keyword>
<feature type="modified residue" description="4-aspartylphosphate" evidence="21">
    <location>
        <position position="468"/>
    </location>
</feature>
<evidence type="ECO:0000256" key="5">
    <source>
        <dbReference type="ARBA" id="ARBA00022553"/>
    </source>
</evidence>
<evidence type="ECO:0000313" key="26">
    <source>
        <dbReference type="EMBL" id="RFO94843.1"/>
    </source>
</evidence>
<dbReference type="PROSITE" id="PS50110">
    <property type="entry name" value="RESPONSE_REGULATORY"/>
    <property type="match status" value="2"/>
</dbReference>
<dbReference type="InterPro" id="IPR003661">
    <property type="entry name" value="HisK_dim/P_dom"/>
</dbReference>
<dbReference type="RefSeq" id="WP_117180234.1">
    <property type="nucleotide sequence ID" value="NZ_QFZK01000029.1"/>
</dbReference>
<dbReference type="Pfam" id="PF00512">
    <property type="entry name" value="HisKA"/>
    <property type="match status" value="1"/>
</dbReference>
<dbReference type="OrthoDB" id="9812260at2"/>
<feature type="domain" description="Response regulatory" evidence="24">
    <location>
        <begin position="412"/>
        <end position="535"/>
    </location>
</feature>
<evidence type="ECO:0000256" key="4">
    <source>
        <dbReference type="ARBA" id="ARBA00022475"/>
    </source>
</evidence>
<comment type="function">
    <text evidence="16">Member of the two-component regulatory system BvgS/BvgA. Phosphorylates BvgA via a four-step phosphorelay in response to environmental signals.</text>
</comment>
<dbReference type="PANTHER" id="PTHR45339">
    <property type="entry name" value="HYBRID SIGNAL TRANSDUCTION HISTIDINE KINASE J"/>
    <property type="match status" value="1"/>
</dbReference>
<evidence type="ECO:0000256" key="2">
    <source>
        <dbReference type="ARBA" id="ARBA00004651"/>
    </source>
</evidence>
<evidence type="ECO:0000256" key="17">
    <source>
        <dbReference type="ARBA" id="ARBA00064003"/>
    </source>
</evidence>
<dbReference type="CDD" id="cd00082">
    <property type="entry name" value="HisKA"/>
    <property type="match status" value="1"/>
</dbReference>
<accession>A0A3E1R6J1</accession>
<dbReference type="CDD" id="cd16922">
    <property type="entry name" value="HATPase_EvgS-ArcB-TorS-like"/>
    <property type="match status" value="1"/>
</dbReference>
<dbReference type="InterPro" id="IPR036641">
    <property type="entry name" value="HPT_dom_sf"/>
</dbReference>
<dbReference type="FunFam" id="3.30.565.10:FF:000010">
    <property type="entry name" value="Sensor histidine kinase RcsC"/>
    <property type="match status" value="1"/>
</dbReference>
<organism evidence="26 27">
    <name type="scientific">Rhodoferax lacus</name>
    <dbReference type="NCBI Taxonomy" id="2184758"/>
    <lineage>
        <taxon>Bacteria</taxon>
        <taxon>Pseudomonadati</taxon>
        <taxon>Pseudomonadota</taxon>
        <taxon>Betaproteobacteria</taxon>
        <taxon>Burkholderiales</taxon>
        <taxon>Comamonadaceae</taxon>
        <taxon>Rhodoferax</taxon>
    </lineage>
</organism>
<evidence type="ECO:0000256" key="13">
    <source>
        <dbReference type="ARBA" id="ARBA00023012"/>
    </source>
</evidence>
<feature type="domain" description="HPt" evidence="25">
    <location>
        <begin position="578"/>
        <end position="683"/>
    </location>
</feature>
<evidence type="ECO:0000256" key="1">
    <source>
        <dbReference type="ARBA" id="ARBA00000085"/>
    </source>
</evidence>
<dbReference type="InterPro" id="IPR036097">
    <property type="entry name" value="HisK_dim/P_sf"/>
</dbReference>
<keyword evidence="22" id="KW-0175">Coiled coil</keyword>
<dbReference type="InterPro" id="IPR036890">
    <property type="entry name" value="HATPase_C_sf"/>
</dbReference>
<evidence type="ECO:0000256" key="18">
    <source>
        <dbReference type="ARBA" id="ARBA00068150"/>
    </source>
</evidence>
<comment type="subunit">
    <text evidence="17">At low DSF concentrations, interacts with RpfF.</text>
</comment>
<dbReference type="InterPro" id="IPR008207">
    <property type="entry name" value="Sig_transdc_His_kin_Hpt_dom"/>
</dbReference>
<dbReference type="EC" id="2.7.13.3" evidence="3"/>
<proteinExistence type="predicted"/>
<dbReference type="AlphaFoldDB" id="A0A3E1R6J1"/>
<evidence type="ECO:0000256" key="22">
    <source>
        <dbReference type="SAM" id="Coils"/>
    </source>
</evidence>
<evidence type="ECO:0000256" key="9">
    <source>
        <dbReference type="ARBA" id="ARBA00022741"/>
    </source>
</evidence>
<keyword evidence="4" id="KW-1003">Cell membrane</keyword>
<evidence type="ECO:0000256" key="19">
    <source>
        <dbReference type="ARBA" id="ARBA00070152"/>
    </source>
</evidence>
<keyword evidence="10" id="KW-0418">Kinase</keyword>
<keyword evidence="5 21" id="KW-0597">Phosphoprotein</keyword>
<dbReference type="PANTHER" id="PTHR45339:SF1">
    <property type="entry name" value="HYBRID SIGNAL TRANSDUCTION HISTIDINE KINASE J"/>
    <property type="match status" value="1"/>
</dbReference>
<dbReference type="GO" id="GO:0005524">
    <property type="term" value="F:ATP binding"/>
    <property type="evidence" value="ECO:0007669"/>
    <property type="project" value="UniProtKB-KW"/>
</dbReference>
<dbReference type="Pfam" id="PF02518">
    <property type="entry name" value="HATPase_c"/>
    <property type="match status" value="1"/>
</dbReference>
<feature type="domain" description="Response regulatory" evidence="24">
    <location>
        <begin position="11"/>
        <end position="127"/>
    </location>
</feature>
<dbReference type="SMART" id="SM00448">
    <property type="entry name" value="REC"/>
    <property type="match status" value="2"/>
</dbReference>
<keyword evidence="15" id="KW-0472">Membrane</keyword>
<dbReference type="PRINTS" id="PR00344">
    <property type="entry name" value="BCTRLSENSOR"/>
</dbReference>
<feature type="coiled-coil region" evidence="22">
    <location>
        <begin position="129"/>
        <end position="163"/>
    </location>
</feature>
<dbReference type="Proteomes" id="UP000260665">
    <property type="component" value="Unassembled WGS sequence"/>
</dbReference>
<dbReference type="GO" id="GO:0005886">
    <property type="term" value="C:plasma membrane"/>
    <property type="evidence" value="ECO:0007669"/>
    <property type="project" value="UniProtKB-SubCell"/>
</dbReference>
<evidence type="ECO:0000259" key="23">
    <source>
        <dbReference type="PROSITE" id="PS50109"/>
    </source>
</evidence>
<dbReference type="InterPro" id="IPR001789">
    <property type="entry name" value="Sig_transdc_resp-reg_receiver"/>
</dbReference>
<dbReference type="GO" id="GO:0000155">
    <property type="term" value="F:phosphorelay sensor kinase activity"/>
    <property type="evidence" value="ECO:0007669"/>
    <property type="project" value="InterPro"/>
</dbReference>
<dbReference type="InterPro" id="IPR003594">
    <property type="entry name" value="HATPase_dom"/>
</dbReference>
<evidence type="ECO:0000256" key="8">
    <source>
        <dbReference type="ARBA" id="ARBA00022729"/>
    </source>
</evidence>
<evidence type="ECO:0000256" key="16">
    <source>
        <dbReference type="ARBA" id="ARBA00058004"/>
    </source>
</evidence>
<evidence type="ECO:0000256" key="21">
    <source>
        <dbReference type="PROSITE-ProRule" id="PRU00169"/>
    </source>
</evidence>
<dbReference type="PROSITE" id="PS50894">
    <property type="entry name" value="HPT"/>
    <property type="match status" value="1"/>
</dbReference>
<dbReference type="SUPFAM" id="SSF47226">
    <property type="entry name" value="Histidine-containing phosphotransfer domain, HPT domain"/>
    <property type="match status" value="1"/>
</dbReference>
<evidence type="ECO:0000256" key="14">
    <source>
        <dbReference type="ARBA" id="ARBA00023026"/>
    </source>
</evidence>
<evidence type="ECO:0000259" key="25">
    <source>
        <dbReference type="PROSITE" id="PS50894"/>
    </source>
</evidence>
<evidence type="ECO:0000256" key="7">
    <source>
        <dbReference type="ARBA" id="ARBA00022692"/>
    </source>
</evidence>
<keyword evidence="14" id="KW-0843">Virulence</keyword>
<dbReference type="EMBL" id="QFZK01000029">
    <property type="protein sequence ID" value="RFO94843.1"/>
    <property type="molecule type" value="Genomic_DNA"/>
</dbReference>
<dbReference type="InterPro" id="IPR004358">
    <property type="entry name" value="Sig_transdc_His_kin-like_C"/>
</dbReference>
<evidence type="ECO:0000259" key="24">
    <source>
        <dbReference type="PROSITE" id="PS50110"/>
    </source>
</evidence>